<evidence type="ECO:0000313" key="2">
    <source>
        <dbReference type="Proteomes" id="UP001597128"/>
    </source>
</evidence>
<dbReference type="RefSeq" id="WP_379056788.1">
    <property type="nucleotide sequence ID" value="NZ_JBHTKB010000001.1"/>
</dbReference>
<sequence length="115" mass="12864">MSQLTISHIERLNKRHYLLWLSDGQSMQLSITDMFNVKVMQAGQQIAAAHFQPLSSLNNIEMPPLYRINDYQAPAGVFSLLADSFLQAILSVYAFYTHGIIKPWRAAAAAKSLAP</sequence>
<proteinExistence type="predicted"/>
<keyword evidence="2" id="KW-1185">Reference proteome</keyword>
<organism evidence="1 2">
    <name type="scientific">Methylophilus luteus</name>
    <dbReference type="NCBI Taxonomy" id="640108"/>
    <lineage>
        <taxon>Bacteria</taxon>
        <taxon>Pseudomonadati</taxon>
        <taxon>Pseudomonadota</taxon>
        <taxon>Betaproteobacteria</taxon>
        <taxon>Nitrosomonadales</taxon>
        <taxon>Methylophilaceae</taxon>
        <taxon>Methylophilus</taxon>
    </lineage>
</organism>
<reference evidence="2" key="1">
    <citation type="journal article" date="2019" name="Int. J. Syst. Evol. Microbiol.">
        <title>The Global Catalogue of Microorganisms (GCM) 10K type strain sequencing project: providing services to taxonomists for standard genome sequencing and annotation.</title>
        <authorList>
            <consortium name="The Broad Institute Genomics Platform"/>
            <consortium name="The Broad Institute Genome Sequencing Center for Infectious Disease"/>
            <person name="Wu L."/>
            <person name="Ma J."/>
        </authorList>
    </citation>
    <scope>NUCLEOTIDE SEQUENCE [LARGE SCALE GENOMIC DNA]</scope>
    <source>
        <strain evidence="2">CCUG 58412</strain>
    </source>
</reference>
<dbReference type="EMBL" id="JBHTKB010000001">
    <property type="protein sequence ID" value="MFD0913430.1"/>
    <property type="molecule type" value="Genomic_DNA"/>
</dbReference>
<evidence type="ECO:0000313" key="1">
    <source>
        <dbReference type="EMBL" id="MFD0913430.1"/>
    </source>
</evidence>
<name>A0ABW3F901_9PROT</name>
<comment type="caution">
    <text evidence="1">The sequence shown here is derived from an EMBL/GenBank/DDBJ whole genome shotgun (WGS) entry which is preliminary data.</text>
</comment>
<protein>
    <submittedName>
        <fullName evidence="1">Uncharacterized protein</fullName>
    </submittedName>
</protein>
<gene>
    <name evidence="1" type="ORF">ACFQ1Z_07720</name>
</gene>
<accession>A0ABW3F901</accession>
<dbReference type="Proteomes" id="UP001597128">
    <property type="component" value="Unassembled WGS sequence"/>
</dbReference>